<dbReference type="Proteomes" id="UP000507536">
    <property type="component" value="Chromosome 12"/>
</dbReference>
<keyword evidence="1" id="KW-0472">Membrane</keyword>
<reference evidence="2 3" key="1">
    <citation type="submission" date="2016-08" db="EMBL/GenBank/DDBJ databases">
        <authorList>
            <consortium name="Pathogen Informatics"/>
        </authorList>
    </citation>
    <scope>NUCLEOTIDE SEQUENCE [LARGE SCALE GENOMIC DNA]</scope>
    <source>
        <strain evidence="2 3">DS</strain>
    </source>
</reference>
<sequence>MPRIGELSNCCCLPLGGACIFSAVIILIRFLGFFLEDDDTMKTINIVLYAILFGCILMGLLLKNFIILYIVTALMVIYVVDMIISFVLILLRALSPNSPYTSTNIVFVLFTIFTSMIVMLLFLNIFLSMANVLKEGGTGWENKNYKQIRAEKEEIMNKEEKKIIDSQIAQNDYKA</sequence>
<dbReference type="AlphaFoldDB" id="A0A1C6YI18"/>
<keyword evidence="1" id="KW-0812">Transmembrane</keyword>
<evidence type="ECO:0000313" key="2">
    <source>
        <dbReference type="EMBL" id="SCM23015.1"/>
    </source>
</evidence>
<feature type="transmembrane region" description="Helical" evidence="1">
    <location>
        <begin position="69"/>
        <end position="93"/>
    </location>
</feature>
<dbReference type="EMBL" id="LT608192">
    <property type="protein sequence ID" value="SCM23015.1"/>
    <property type="molecule type" value="Genomic_DNA"/>
</dbReference>
<organism evidence="2 3">
    <name type="scientific">Plasmodium chabaudi adami</name>
    <dbReference type="NCBI Taxonomy" id="5826"/>
    <lineage>
        <taxon>Eukaryota</taxon>
        <taxon>Sar</taxon>
        <taxon>Alveolata</taxon>
        <taxon>Apicomplexa</taxon>
        <taxon>Aconoidasida</taxon>
        <taxon>Haemosporida</taxon>
        <taxon>Plasmodiidae</taxon>
        <taxon>Plasmodium</taxon>
        <taxon>Plasmodium (Vinckeia)</taxon>
    </lineage>
</organism>
<proteinExistence type="predicted"/>
<feature type="transmembrane region" description="Helical" evidence="1">
    <location>
        <begin position="12"/>
        <end position="31"/>
    </location>
</feature>
<keyword evidence="1" id="KW-1133">Transmembrane helix</keyword>
<evidence type="ECO:0000256" key="1">
    <source>
        <dbReference type="SAM" id="Phobius"/>
    </source>
</evidence>
<protein>
    <submittedName>
        <fullName evidence="2">Uncharacterized protein</fullName>
    </submittedName>
</protein>
<gene>
    <name evidence="2" type="ORF">PCHDS_000317100</name>
</gene>
<dbReference type="PROSITE" id="PS51257">
    <property type="entry name" value="PROKAR_LIPOPROTEIN"/>
    <property type="match status" value="1"/>
</dbReference>
<evidence type="ECO:0000313" key="3">
    <source>
        <dbReference type="Proteomes" id="UP000507536"/>
    </source>
</evidence>
<feature type="transmembrane region" description="Helical" evidence="1">
    <location>
        <begin position="105"/>
        <end position="127"/>
    </location>
</feature>
<feature type="transmembrane region" description="Helical" evidence="1">
    <location>
        <begin position="43"/>
        <end position="62"/>
    </location>
</feature>
<name>A0A1C6YI18_PLACE</name>
<accession>A0A1C6YI18</accession>